<dbReference type="PROSITE" id="PS51186">
    <property type="entry name" value="GNAT"/>
    <property type="match status" value="1"/>
</dbReference>
<dbReference type="KEGG" id="mgor:H0P51_10735"/>
<dbReference type="InterPro" id="IPR050832">
    <property type="entry name" value="Bact_Acetyltransf"/>
</dbReference>
<keyword evidence="1 4" id="KW-0808">Transferase</keyword>
<dbReference type="GO" id="GO:0016747">
    <property type="term" value="F:acyltransferase activity, transferring groups other than amino-acyl groups"/>
    <property type="evidence" value="ECO:0007669"/>
    <property type="project" value="InterPro"/>
</dbReference>
<evidence type="ECO:0000313" key="4">
    <source>
        <dbReference type="EMBL" id="QLL09307.1"/>
    </source>
</evidence>
<dbReference type="Pfam" id="PF00583">
    <property type="entry name" value="Acetyltransf_1"/>
    <property type="match status" value="1"/>
</dbReference>
<dbReference type="Gene3D" id="3.40.630.30">
    <property type="match status" value="1"/>
</dbReference>
<sequence length="183" mass="20644">MPDAADGGAHVRSSETRIREAKPKDYARVAAMHYPVWRQSWDGIVAPHVLDMIVTPKIWVETSYPTTLNRGGWAMWLAEARGQLQGMMLLGPDLANPKHIQIDALYVKETSQRAGVGGELLNKALEQYPHSDMVLWCAEKNRKAREFYEKKEFEVDGRTFIWKPLPGVSVPHVGYRLCRSAGA</sequence>
<evidence type="ECO:0000256" key="1">
    <source>
        <dbReference type="ARBA" id="ARBA00022679"/>
    </source>
</evidence>
<dbReference type="Proteomes" id="UP000510682">
    <property type="component" value="Chromosome"/>
</dbReference>
<dbReference type="InterPro" id="IPR016181">
    <property type="entry name" value="Acyl_CoA_acyltransferase"/>
</dbReference>
<feature type="domain" description="N-acetyltransferase" evidence="3">
    <location>
        <begin position="16"/>
        <end position="171"/>
    </location>
</feature>
<dbReference type="CDD" id="cd04301">
    <property type="entry name" value="NAT_SF"/>
    <property type="match status" value="1"/>
</dbReference>
<reference evidence="5" key="3">
    <citation type="submission" date="2023-07" db="EMBL/GenBank/DDBJ databases">
        <title>Description of Mycobacterium gordonae subsp. intergordonae subsp.nov. and Mycobacterium gordonae subsp. gordonae subsp. nov.</title>
        <authorList>
            <person name="Huang H."/>
        </authorList>
    </citation>
    <scope>NUCLEOTIDE SEQUENCE [LARGE SCALE GENOMIC DNA]</scope>
    <source>
        <strain evidence="5">24</strain>
    </source>
</reference>
<accession>A0A7D6E0M7</accession>
<reference evidence="4 5" key="2">
    <citation type="submission" date="2020-07" db="EMBL/GenBank/DDBJ databases">
        <authorList>
            <person name="Yu X."/>
        </authorList>
    </citation>
    <scope>NUCLEOTIDE SEQUENCE [LARGE SCALE GENOMIC DNA]</scope>
    <source>
        <strain evidence="5">24</strain>
    </source>
</reference>
<organism evidence="4 5">
    <name type="scientific">Mycobacterium vicinigordonae</name>
    <dbReference type="NCBI Taxonomy" id="1719132"/>
    <lineage>
        <taxon>Bacteria</taxon>
        <taxon>Bacillati</taxon>
        <taxon>Actinomycetota</taxon>
        <taxon>Actinomycetes</taxon>
        <taxon>Mycobacteriales</taxon>
        <taxon>Mycobacteriaceae</taxon>
        <taxon>Mycobacterium</taxon>
    </lineage>
</organism>
<protein>
    <submittedName>
        <fullName evidence="4">GNAT family N-acetyltransferase</fullName>
    </submittedName>
</protein>
<name>A0A7D6E0M7_9MYCO</name>
<gene>
    <name evidence="4" type="ORF">H0P51_10735</name>
</gene>
<evidence type="ECO:0000313" key="5">
    <source>
        <dbReference type="Proteomes" id="UP000510682"/>
    </source>
</evidence>
<dbReference type="PANTHER" id="PTHR43877">
    <property type="entry name" value="AMINOALKYLPHOSPHONATE N-ACETYLTRANSFERASE-RELATED-RELATED"/>
    <property type="match status" value="1"/>
</dbReference>
<dbReference type="EMBL" id="CP059165">
    <property type="protein sequence ID" value="QLL09307.1"/>
    <property type="molecule type" value="Genomic_DNA"/>
</dbReference>
<evidence type="ECO:0000256" key="2">
    <source>
        <dbReference type="ARBA" id="ARBA00023315"/>
    </source>
</evidence>
<dbReference type="AlphaFoldDB" id="A0A7D6E0M7"/>
<keyword evidence="5" id="KW-1185">Reference proteome</keyword>
<reference evidence="5" key="1">
    <citation type="submission" date="2020-07" db="EMBL/GenBank/DDBJ databases">
        <title>Description of Mycobacterium gordonae subsp. intergordonae subsp.nov. and Mycobacterium gordonae subsp. gordonae subsp. nov.</title>
        <authorList>
            <person name="Yu X."/>
        </authorList>
    </citation>
    <scope>NUCLEOTIDE SEQUENCE [LARGE SCALE GENOMIC DNA]</scope>
    <source>
        <strain evidence="5">24</strain>
    </source>
</reference>
<evidence type="ECO:0000259" key="3">
    <source>
        <dbReference type="PROSITE" id="PS51186"/>
    </source>
</evidence>
<proteinExistence type="predicted"/>
<keyword evidence="2" id="KW-0012">Acyltransferase</keyword>
<dbReference type="InterPro" id="IPR000182">
    <property type="entry name" value="GNAT_dom"/>
</dbReference>
<dbReference type="SUPFAM" id="SSF55729">
    <property type="entry name" value="Acyl-CoA N-acyltransferases (Nat)"/>
    <property type="match status" value="1"/>
</dbReference>